<dbReference type="InterPro" id="IPR043136">
    <property type="entry name" value="B30.2/SPRY_sf"/>
</dbReference>
<dbReference type="GO" id="GO:0016020">
    <property type="term" value="C:membrane"/>
    <property type="evidence" value="ECO:0007669"/>
    <property type="project" value="UniProtKB-SubCell"/>
</dbReference>
<evidence type="ECO:0000256" key="1">
    <source>
        <dbReference type="ARBA" id="ARBA00004370"/>
    </source>
</evidence>
<evidence type="ECO:0008006" key="8">
    <source>
        <dbReference type="Google" id="ProtNLM"/>
    </source>
</evidence>
<protein>
    <recommendedName>
        <fullName evidence="8">SPRY domain-containing protein</fullName>
    </recommendedName>
</protein>
<feature type="region of interest" description="Disordered" evidence="5">
    <location>
        <begin position="135"/>
        <end position="160"/>
    </location>
</feature>
<keyword evidence="3" id="KW-1133">Transmembrane helix</keyword>
<feature type="compositionally biased region" description="Low complexity" evidence="5">
    <location>
        <begin position="135"/>
        <end position="149"/>
    </location>
</feature>
<reference evidence="6 7" key="1">
    <citation type="journal article" date="2016" name="Fungal Biol.">
        <title>The genome of Xylona heveae provides a window into fungal endophytism.</title>
        <authorList>
            <person name="Gazis R."/>
            <person name="Kuo A."/>
            <person name="Riley R."/>
            <person name="LaButti K."/>
            <person name="Lipzen A."/>
            <person name="Lin J."/>
            <person name="Amirebrahimi M."/>
            <person name="Hesse C.N."/>
            <person name="Spatafora J.W."/>
            <person name="Henrissat B."/>
            <person name="Hainaut M."/>
            <person name="Grigoriev I.V."/>
            <person name="Hibbett D.S."/>
        </authorList>
    </citation>
    <scope>NUCLEOTIDE SEQUENCE [LARGE SCALE GENOMIC DNA]</scope>
    <source>
        <strain evidence="6 7">TC161</strain>
    </source>
</reference>
<dbReference type="CDD" id="cd12910">
    <property type="entry name" value="SPRY_SSH4_like"/>
    <property type="match status" value="1"/>
</dbReference>
<dbReference type="PANTHER" id="PTHR12864">
    <property type="entry name" value="RAN BINDING PROTEIN 9-RELATED"/>
    <property type="match status" value="1"/>
</dbReference>
<accession>A0A165GEN7</accession>
<keyword evidence="2" id="KW-0812">Transmembrane</keyword>
<proteinExistence type="predicted"/>
<keyword evidence="7" id="KW-1185">Reference proteome</keyword>
<dbReference type="InParanoid" id="A0A165GEN7"/>
<dbReference type="Gene3D" id="2.60.120.920">
    <property type="match status" value="1"/>
</dbReference>
<feature type="compositionally biased region" description="Polar residues" evidence="5">
    <location>
        <begin position="205"/>
        <end position="214"/>
    </location>
</feature>
<feature type="compositionally biased region" description="Polar residues" evidence="5">
    <location>
        <begin position="342"/>
        <end position="354"/>
    </location>
</feature>
<dbReference type="InterPro" id="IPR050618">
    <property type="entry name" value="Ubq-SigPath_Reg"/>
</dbReference>
<feature type="compositionally biased region" description="Polar residues" evidence="5">
    <location>
        <begin position="61"/>
        <end position="71"/>
    </location>
</feature>
<evidence type="ECO:0000256" key="2">
    <source>
        <dbReference type="ARBA" id="ARBA00022692"/>
    </source>
</evidence>
<dbReference type="STRING" id="1328760.A0A165GEN7"/>
<evidence type="ECO:0000256" key="4">
    <source>
        <dbReference type="ARBA" id="ARBA00023136"/>
    </source>
</evidence>
<gene>
    <name evidence="6" type="ORF">L228DRAFT_239112</name>
</gene>
<feature type="region of interest" description="Disordered" evidence="5">
    <location>
        <begin position="1"/>
        <end position="79"/>
    </location>
</feature>
<name>A0A165GEN7_XYLHT</name>
<keyword evidence="4" id="KW-0472">Membrane</keyword>
<dbReference type="GeneID" id="28896249"/>
<feature type="region of interest" description="Disordered" evidence="5">
    <location>
        <begin position="175"/>
        <end position="214"/>
    </location>
</feature>
<dbReference type="EMBL" id="KV407459">
    <property type="protein sequence ID" value="KZF22098.1"/>
    <property type="molecule type" value="Genomic_DNA"/>
</dbReference>
<dbReference type="OrthoDB" id="25503at2759"/>
<evidence type="ECO:0000313" key="7">
    <source>
        <dbReference type="Proteomes" id="UP000076632"/>
    </source>
</evidence>
<feature type="compositionally biased region" description="Low complexity" evidence="5">
    <location>
        <begin position="363"/>
        <end position="375"/>
    </location>
</feature>
<dbReference type="InterPro" id="IPR035780">
    <property type="entry name" value="SPRY_Ssh4-like"/>
</dbReference>
<dbReference type="RefSeq" id="XP_018187653.1">
    <property type="nucleotide sequence ID" value="XM_018331112.1"/>
</dbReference>
<feature type="region of interest" description="Disordered" evidence="5">
    <location>
        <begin position="339"/>
        <end position="378"/>
    </location>
</feature>
<feature type="compositionally biased region" description="Low complexity" evidence="5">
    <location>
        <begin position="193"/>
        <end position="204"/>
    </location>
</feature>
<evidence type="ECO:0000313" key="6">
    <source>
        <dbReference type="EMBL" id="KZF22098.1"/>
    </source>
</evidence>
<dbReference type="Proteomes" id="UP000076632">
    <property type="component" value="Unassembled WGS sequence"/>
</dbReference>
<feature type="compositionally biased region" description="Polar residues" evidence="5">
    <location>
        <begin position="12"/>
        <end position="31"/>
    </location>
</feature>
<organism evidence="6 7">
    <name type="scientific">Xylona heveae (strain CBS 132557 / TC161)</name>
    <dbReference type="NCBI Taxonomy" id="1328760"/>
    <lineage>
        <taxon>Eukaryota</taxon>
        <taxon>Fungi</taxon>
        <taxon>Dikarya</taxon>
        <taxon>Ascomycota</taxon>
        <taxon>Pezizomycotina</taxon>
        <taxon>Xylonomycetes</taxon>
        <taxon>Xylonales</taxon>
        <taxon>Xylonaceae</taxon>
        <taxon>Xylona</taxon>
    </lineage>
</organism>
<evidence type="ECO:0000256" key="5">
    <source>
        <dbReference type="SAM" id="MobiDB-lite"/>
    </source>
</evidence>
<dbReference type="AlphaFoldDB" id="A0A165GEN7"/>
<comment type="subcellular location">
    <subcellularLocation>
        <location evidence="1">Membrane</location>
    </subcellularLocation>
</comment>
<evidence type="ECO:0000256" key="3">
    <source>
        <dbReference type="ARBA" id="ARBA00022989"/>
    </source>
</evidence>
<sequence length="456" mass="49626">MSTKKSKMQAVSKHSYTKQPCSFVSASASQQQPPPYEHNWRIIPDNALLPPPPSIGHDKSPTSNATKSAAEQGQDWCETNPLWTPRTVFSAVDTLRRREGRITLTRPRHYQGSLNEIMPASSSFSSSSISSSSFSPPSYSASASSTSSPEVHQPPCSSPAPLSSWKRNLFGHFSHRQSHHDDNDQQPHHYQQSLSSSSKSNNNNGMQSFASGTWRGKTTASCEDATLLSDLPLYASTLDSPLFTEGSKTIYYEARFLGPSSQSSQQEQQGDPEYALALGFVAQPYPSFRLPGWHRGSLAIHGDDGRRYVNDMWGGKDFTRPFAAGDVLGIGMTFELRLQDGQDPSSQNPSSIGQDINDHAADETTQSSTSASASAARRRNSAGVGVNAKVFFTRNGRLDGSWDLHEEIDSKKDLSGTAGLDGGFDIFAAVGVYGGVEFEVDFNPATWVWKGMRGPS</sequence>